<dbReference type="InParanoid" id="M1DAQ3"/>
<feature type="region of interest" description="Disordered" evidence="1">
    <location>
        <begin position="94"/>
        <end position="115"/>
    </location>
</feature>
<accession>M1DAQ3</accession>
<evidence type="ECO:0000313" key="3">
    <source>
        <dbReference type="Proteomes" id="UP000011115"/>
    </source>
</evidence>
<reference evidence="2" key="2">
    <citation type="submission" date="2015-06" db="UniProtKB">
        <authorList>
            <consortium name="EnsemblPlants"/>
        </authorList>
    </citation>
    <scope>IDENTIFICATION</scope>
    <source>
        <strain evidence="2">DM1-3 516 R44</strain>
    </source>
</reference>
<organism evidence="2 3">
    <name type="scientific">Solanum tuberosum</name>
    <name type="common">Potato</name>
    <dbReference type="NCBI Taxonomy" id="4113"/>
    <lineage>
        <taxon>Eukaryota</taxon>
        <taxon>Viridiplantae</taxon>
        <taxon>Streptophyta</taxon>
        <taxon>Embryophyta</taxon>
        <taxon>Tracheophyta</taxon>
        <taxon>Spermatophyta</taxon>
        <taxon>Magnoliopsida</taxon>
        <taxon>eudicotyledons</taxon>
        <taxon>Gunneridae</taxon>
        <taxon>Pentapetalae</taxon>
        <taxon>asterids</taxon>
        <taxon>lamiids</taxon>
        <taxon>Solanales</taxon>
        <taxon>Solanaceae</taxon>
        <taxon>Solanoideae</taxon>
        <taxon>Solaneae</taxon>
        <taxon>Solanum</taxon>
    </lineage>
</organism>
<evidence type="ECO:0000256" key="1">
    <source>
        <dbReference type="SAM" id="MobiDB-lite"/>
    </source>
</evidence>
<keyword evidence="3" id="KW-1185">Reference proteome</keyword>
<dbReference type="HOGENOM" id="CLU_1771321_0_0_1"/>
<dbReference type="Gramene" id="PGSC0003DMT400085980">
    <property type="protein sequence ID" value="PGSC0003DMT400085980"/>
    <property type="gene ID" value="PGSC0003DMG400035551"/>
</dbReference>
<dbReference type="Proteomes" id="UP000011115">
    <property type="component" value="Unassembled WGS sequence"/>
</dbReference>
<dbReference type="PROSITE" id="PS51257">
    <property type="entry name" value="PROKAR_LIPOPROTEIN"/>
    <property type="match status" value="1"/>
</dbReference>
<reference evidence="3" key="1">
    <citation type="journal article" date="2011" name="Nature">
        <title>Genome sequence and analysis of the tuber crop potato.</title>
        <authorList>
            <consortium name="The Potato Genome Sequencing Consortium"/>
        </authorList>
    </citation>
    <scope>NUCLEOTIDE SEQUENCE [LARGE SCALE GENOMIC DNA]</scope>
    <source>
        <strain evidence="3">cv. DM1-3 516 R44</strain>
    </source>
</reference>
<evidence type="ECO:0000313" key="2">
    <source>
        <dbReference type="EnsemblPlants" id="PGSC0003DMT400085980"/>
    </source>
</evidence>
<dbReference type="AlphaFoldDB" id="M1DAQ3"/>
<sequence>MLQACVRSTLVVIGNNFVGGCMGIQLVGWGRGLFHKVRLNVVKQDLRCEEEPDEILDHDVRKLRTCETIIPSNSTFQILLYPYFSQYSLVDHSRMSDGPQTSGKNTERNDSSALGDSSLDSSLLNGLGVAFRHTNLDRLPRFDINIG</sequence>
<dbReference type="EnsemblPlants" id="PGSC0003DMT400085980">
    <property type="protein sequence ID" value="PGSC0003DMT400085980"/>
    <property type="gene ID" value="PGSC0003DMG400035551"/>
</dbReference>
<proteinExistence type="predicted"/>
<dbReference type="PaxDb" id="4113-PGSC0003DMT400085980"/>
<name>M1DAQ3_SOLTU</name>
<protein>
    <submittedName>
        <fullName evidence="2">Uncharacterized protein</fullName>
    </submittedName>
</protein>